<evidence type="ECO:0000313" key="1">
    <source>
        <dbReference type="EMBL" id="KAJ7380568.1"/>
    </source>
</evidence>
<accession>A0A9W9ZF37</accession>
<keyword evidence="2" id="KW-1185">Reference proteome</keyword>
<name>A0A9W9ZF37_9CNID</name>
<comment type="caution">
    <text evidence="1">The sequence shown here is derived from an EMBL/GenBank/DDBJ whole genome shotgun (WGS) entry which is preliminary data.</text>
</comment>
<organism evidence="1 2">
    <name type="scientific">Desmophyllum pertusum</name>
    <dbReference type="NCBI Taxonomy" id="174260"/>
    <lineage>
        <taxon>Eukaryota</taxon>
        <taxon>Metazoa</taxon>
        <taxon>Cnidaria</taxon>
        <taxon>Anthozoa</taxon>
        <taxon>Hexacorallia</taxon>
        <taxon>Scleractinia</taxon>
        <taxon>Caryophylliina</taxon>
        <taxon>Caryophylliidae</taxon>
        <taxon>Desmophyllum</taxon>
    </lineage>
</organism>
<sequence length="118" mass="13103">MSGRNGSNACTFIALCFGKIFIHQNLCLPVNLDLSPWIVGLHDAIVEGNAAHDLLFENEAINLSIQEAVQMAGNEFGVQDLEQQFDFFGRSIENDLSEHIHRLALIKEAATVCQYCHT</sequence>
<dbReference type="EMBL" id="MU826353">
    <property type="protein sequence ID" value="KAJ7380568.1"/>
    <property type="molecule type" value="Genomic_DNA"/>
</dbReference>
<evidence type="ECO:0000313" key="2">
    <source>
        <dbReference type="Proteomes" id="UP001163046"/>
    </source>
</evidence>
<protein>
    <submittedName>
        <fullName evidence="1">Uncharacterized protein</fullName>
    </submittedName>
</protein>
<dbReference type="AlphaFoldDB" id="A0A9W9ZF37"/>
<reference evidence="1" key="1">
    <citation type="submission" date="2023-01" db="EMBL/GenBank/DDBJ databases">
        <title>Genome assembly of the deep-sea coral Lophelia pertusa.</title>
        <authorList>
            <person name="Herrera S."/>
            <person name="Cordes E."/>
        </authorList>
    </citation>
    <scope>NUCLEOTIDE SEQUENCE</scope>
    <source>
        <strain evidence="1">USNM1676648</strain>
        <tissue evidence="1">Polyp</tissue>
    </source>
</reference>
<proteinExistence type="predicted"/>
<gene>
    <name evidence="1" type="ORF">OS493_009035</name>
</gene>
<dbReference type="Proteomes" id="UP001163046">
    <property type="component" value="Unassembled WGS sequence"/>
</dbReference>
<dbReference type="OrthoDB" id="5987514at2759"/>